<protein>
    <recommendedName>
        <fullName evidence="2">Sema domain-containing protein</fullName>
    </recommendedName>
</protein>
<dbReference type="SUPFAM" id="SSF101912">
    <property type="entry name" value="Sema domain"/>
    <property type="match status" value="1"/>
</dbReference>
<dbReference type="InterPro" id="IPR036352">
    <property type="entry name" value="Semap_dom_sf"/>
</dbReference>
<reference evidence="5" key="1">
    <citation type="submission" date="2012-12" db="EMBL/GenBank/DDBJ databases">
        <authorList>
            <person name="Hellsten U."/>
            <person name="Grimwood J."/>
            <person name="Chapman J.A."/>
            <person name="Shapiro H."/>
            <person name="Aerts A."/>
            <person name="Otillar R.P."/>
            <person name="Terry A.Y."/>
            <person name="Boore J.L."/>
            <person name="Simakov O."/>
            <person name="Marletaz F."/>
            <person name="Cho S.-J."/>
            <person name="Edsinger-Gonzales E."/>
            <person name="Havlak P."/>
            <person name="Kuo D.-H."/>
            <person name="Larsson T."/>
            <person name="Lv J."/>
            <person name="Arendt D."/>
            <person name="Savage R."/>
            <person name="Osoegawa K."/>
            <person name="de Jong P."/>
            <person name="Lindberg D.R."/>
            <person name="Seaver E.C."/>
            <person name="Weisblat D.A."/>
            <person name="Putnam N.H."/>
            <person name="Grigoriev I.V."/>
            <person name="Rokhsar D.S."/>
        </authorList>
    </citation>
    <scope>NUCLEOTIDE SEQUENCE</scope>
</reference>
<dbReference type="EMBL" id="KB097552">
    <property type="protein sequence ID" value="ESN95012.1"/>
    <property type="molecule type" value="Genomic_DNA"/>
</dbReference>
<dbReference type="GO" id="GO:0030215">
    <property type="term" value="F:semaphorin receptor binding"/>
    <property type="evidence" value="ECO:0000318"/>
    <property type="project" value="GO_Central"/>
</dbReference>
<keyword evidence="5" id="KW-1185">Reference proteome</keyword>
<dbReference type="GO" id="GO:0050919">
    <property type="term" value="P:negative chemotaxis"/>
    <property type="evidence" value="ECO:0000318"/>
    <property type="project" value="GO_Central"/>
</dbReference>
<dbReference type="KEGG" id="hro:HELRODRAFT_193701"/>
<dbReference type="Gene3D" id="2.130.10.10">
    <property type="entry name" value="YVTN repeat-like/Quinoprotein amine dehydrogenase"/>
    <property type="match status" value="1"/>
</dbReference>
<dbReference type="GO" id="GO:0045499">
    <property type="term" value="F:chemorepellent activity"/>
    <property type="evidence" value="ECO:0000318"/>
    <property type="project" value="GO_Central"/>
</dbReference>
<evidence type="ECO:0000313" key="4">
    <source>
        <dbReference type="EnsemblMetazoa" id="HelroP193701"/>
    </source>
</evidence>
<dbReference type="InterPro" id="IPR053019">
    <property type="entry name" value="GATA_zinc_finger"/>
</dbReference>
<reference evidence="3 5" key="2">
    <citation type="journal article" date="2013" name="Nature">
        <title>Insights into bilaterian evolution from three spiralian genomes.</title>
        <authorList>
            <person name="Simakov O."/>
            <person name="Marletaz F."/>
            <person name="Cho S.J."/>
            <person name="Edsinger-Gonzales E."/>
            <person name="Havlak P."/>
            <person name="Hellsten U."/>
            <person name="Kuo D.H."/>
            <person name="Larsson T."/>
            <person name="Lv J."/>
            <person name="Arendt D."/>
            <person name="Savage R."/>
            <person name="Osoegawa K."/>
            <person name="de Jong P."/>
            <person name="Grimwood J."/>
            <person name="Chapman J.A."/>
            <person name="Shapiro H."/>
            <person name="Aerts A."/>
            <person name="Otillar R.P."/>
            <person name="Terry A.Y."/>
            <person name="Boore J.L."/>
            <person name="Grigoriev I.V."/>
            <person name="Lindberg D.R."/>
            <person name="Seaver E.C."/>
            <person name="Weisblat D.A."/>
            <person name="Putnam N.H."/>
            <person name="Rokhsar D.S."/>
        </authorList>
    </citation>
    <scope>NUCLEOTIDE SEQUENCE</scope>
</reference>
<dbReference type="GO" id="GO:0007411">
    <property type="term" value="P:axon guidance"/>
    <property type="evidence" value="ECO:0000318"/>
    <property type="project" value="GO_Central"/>
</dbReference>
<dbReference type="EMBL" id="AMQM01007024">
    <property type="status" value="NOT_ANNOTATED_CDS"/>
    <property type="molecule type" value="Genomic_DNA"/>
</dbReference>
<evidence type="ECO:0000256" key="1">
    <source>
        <dbReference type="PROSITE-ProRule" id="PRU00352"/>
    </source>
</evidence>
<evidence type="ECO:0000313" key="5">
    <source>
        <dbReference type="Proteomes" id="UP000015101"/>
    </source>
</evidence>
<dbReference type="InterPro" id="IPR015943">
    <property type="entry name" value="WD40/YVTN_repeat-like_dom_sf"/>
</dbReference>
<dbReference type="AlphaFoldDB" id="T1FVA0"/>
<accession>T1FVA0</accession>
<sequence>MQQSQENSMINSIKSRGIVKSKKKTQIRSVNLTSSPQYETSMANSRIKSACTNTSDFRCTNQIQFVYKNVLNSDQLIVCGTGSMRPLLFIVQRGTLDVTRVFDTGDYEYAGGFGVCSPVPYVRTTSLIVEYTRDKFSFISGTPTRAVESRGVVQVYYLSSGYGFERVSMTPLVAQPEYITYISSFAISKYVYIFSREIASEMTSSSNPMPGHYARVIRVCQNERGIEKRFLTLVKMRLTCFTDANDLSFNYLRDVHYEARTDEFHALFSYDLLTGSKICRYKRSDIDSAFLNNRAISPIKDSNFYADVEIPRPLKEGQQQCTLSASDLTPDNIQTLVNNQLIGGAPAISASYLVLGNGGRMVPNNLFGVRAALSRTAFTRFVVEVLSGTDGLEGWIYWCYDASNRNYITRVYVSPSNQPTAINAVCLSDDPTIISNVWDLKIQNISGSQYIYITTDTHVLQLNAVMCGNHNSHTTCTSDPHCFWGSSQCRVKSGNIQSSDPVKCSDGVKLRTLINGLNGMFSCSSACSPTFGSFPVWFLNDKPIFNNNNDDAADVVAYFYSSSSNNNSNNNNNNNNNYGDNYYINEINYNQDPLSFNNNSSSNNNNNAESENMMILNKKDFTLRILNATFSMSGKYECRDAYSSTILAQYQVSITEYCKLGSDFERTWIGEFKNWCDLYDSQRRVLSCCQDVGVAVVDNKASMKSTNWNNLSRHSVHDDEDDDDEDADYDVVQYNAVN</sequence>
<dbReference type="GO" id="GO:0071526">
    <property type="term" value="P:semaphorin-plexin signaling pathway"/>
    <property type="evidence" value="ECO:0000318"/>
    <property type="project" value="GO_Central"/>
</dbReference>
<dbReference type="HOGENOM" id="CLU_376124_0_0_1"/>
<name>T1FVA0_HELRO</name>
<dbReference type="eggNOG" id="KOG3611">
    <property type="taxonomic scope" value="Eukaryota"/>
</dbReference>
<dbReference type="RefSeq" id="XP_009026906.1">
    <property type="nucleotide sequence ID" value="XM_009028658.1"/>
</dbReference>
<dbReference type="GO" id="GO:0030335">
    <property type="term" value="P:positive regulation of cell migration"/>
    <property type="evidence" value="ECO:0000318"/>
    <property type="project" value="GO_Central"/>
</dbReference>
<feature type="domain" description="Sema" evidence="2">
    <location>
        <begin position="1"/>
        <end position="464"/>
    </location>
</feature>
<dbReference type="PROSITE" id="PS51004">
    <property type="entry name" value="SEMA"/>
    <property type="match status" value="1"/>
</dbReference>
<dbReference type="STRING" id="6412.T1FVA0"/>
<dbReference type="PANTHER" id="PTHR23353:SF23">
    <property type="entry name" value="PROTEIN HAIRLESS"/>
    <property type="match status" value="1"/>
</dbReference>
<dbReference type="GO" id="GO:0005886">
    <property type="term" value="C:plasma membrane"/>
    <property type="evidence" value="ECO:0000318"/>
    <property type="project" value="GO_Central"/>
</dbReference>
<dbReference type="InParanoid" id="T1FVA0"/>
<dbReference type="PANTHER" id="PTHR23353">
    <property type="entry name" value="RAB-GAP/TBC-RELATED"/>
    <property type="match status" value="1"/>
</dbReference>
<organism evidence="4 5">
    <name type="scientific">Helobdella robusta</name>
    <name type="common">Californian leech</name>
    <dbReference type="NCBI Taxonomy" id="6412"/>
    <lineage>
        <taxon>Eukaryota</taxon>
        <taxon>Metazoa</taxon>
        <taxon>Spiralia</taxon>
        <taxon>Lophotrochozoa</taxon>
        <taxon>Annelida</taxon>
        <taxon>Clitellata</taxon>
        <taxon>Hirudinea</taxon>
        <taxon>Rhynchobdellida</taxon>
        <taxon>Glossiphoniidae</taxon>
        <taxon>Helobdella</taxon>
    </lineage>
</organism>
<dbReference type="Proteomes" id="UP000015101">
    <property type="component" value="Unassembled WGS sequence"/>
</dbReference>
<dbReference type="InterPro" id="IPR001627">
    <property type="entry name" value="Semap_dom"/>
</dbReference>
<dbReference type="SMART" id="SM00630">
    <property type="entry name" value="Sema"/>
    <property type="match status" value="1"/>
</dbReference>
<evidence type="ECO:0000313" key="3">
    <source>
        <dbReference type="EMBL" id="ESN95012.1"/>
    </source>
</evidence>
<reference evidence="4" key="3">
    <citation type="submission" date="2015-06" db="UniProtKB">
        <authorList>
            <consortium name="EnsemblMetazoa"/>
        </authorList>
    </citation>
    <scope>IDENTIFICATION</scope>
</reference>
<dbReference type="GeneID" id="20212746"/>
<comment type="caution">
    <text evidence="1">Lacks conserved residue(s) required for the propagation of feature annotation.</text>
</comment>
<dbReference type="GO" id="GO:0001755">
    <property type="term" value="P:neural crest cell migration"/>
    <property type="evidence" value="ECO:0000318"/>
    <property type="project" value="GO_Central"/>
</dbReference>
<evidence type="ECO:0000259" key="2">
    <source>
        <dbReference type="PROSITE" id="PS51004"/>
    </source>
</evidence>
<dbReference type="CTD" id="20212746"/>
<gene>
    <name evidence="4" type="primary">20212746</name>
    <name evidence="3" type="ORF">HELRODRAFT_193701</name>
</gene>
<proteinExistence type="predicted"/>
<dbReference type="EnsemblMetazoa" id="HelroT193701">
    <property type="protein sequence ID" value="HelroP193701"/>
    <property type="gene ID" value="HelroG193701"/>
</dbReference>